<reference evidence="2" key="2">
    <citation type="submission" date="2022-05" db="EMBL/GenBank/DDBJ databases">
        <authorList>
            <person name="Kim J.-S."/>
            <person name="Lee K."/>
            <person name="Suh M."/>
            <person name="Eom M."/>
            <person name="Kim J.-S."/>
            <person name="Kim D.-S."/>
            <person name="Ko S.-H."/>
            <person name="Shin Y."/>
            <person name="Lee J.-S."/>
        </authorList>
    </citation>
    <scope>NUCLEOTIDE SEQUENCE</scope>
    <source>
        <strain evidence="2">N237</strain>
    </source>
</reference>
<sequence>MTILTHVRNYTDSTLERSMSTLADASDRLFALPTGTKELAAGALTVVRRQTYAALGASDAVLATITKRGEEAPAEARQTAIRLRDTTRALLTQAKDVAGRTQDELVSVAGDLTERGSDAAKAARSIDLLAATDGVKDQVESRVGQLKDAFGKLADRGEQIAADLRHDPVLVRLISDTDTRVEKAANQVTSVAQKLRARTAAQVEREAAATTATPVRPTAPSKIPSHKTTVRNTPAGEAPIATTPTYRAAAAETATRKQAARKAAATRKAVAAEVTATRKAAADKAAATRAANAQARADAAENRKAAAVKAAATRKRTATKSAQSAPAKKTAARKTTAARSATK</sequence>
<accession>A0ABY4QVE7</accession>
<evidence type="ECO:0000256" key="1">
    <source>
        <dbReference type="SAM" id="MobiDB-lite"/>
    </source>
</evidence>
<evidence type="ECO:0000313" key="2">
    <source>
        <dbReference type="EMBL" id="UQX86851.1"/>
    </source>
</evidence>
<feature type="compositionally biased region" description="Low complexity" evidence="1">
    <location>
        <begin position="286"/>
        <end position="297"/>
    </location>
</feature>
<evidence type="ECO:0000313" key="3">
    <source>
        <dbReference type="Proteomes" id="UP001056336"/>
    </source>
</evidence>
<feature type="compositionally biased region" description="Low complexity" evidence="1">
    <location>
        <begin position="319"/>
        <end position="343"/>
    </location>
</feature>
<gene>
    <name evidence="2" type="ORF">M6D93_11085</name>
</gene>
<dbReference type="RefSeq" id="WP_249769237.1">
    <property type="nucleotide sequence ID" value="NZ_CP097332.1"/>
</dbReference>
<keyword evidence="3" id="KW-1185">Reference proteome</keyword>
<dbReference type="Proteomes" id="UP001056336">
    <property type="component" value="Chromosome"/>
</dbReference>
<feature type="region of interest" description="Disordered" evidence="1">
    <location>
        <begin position="286"/>
        <end position="343"/>
    </location>
</feature>
<reference evidence="2" key="1">
    <citation type="journal article" date="2018" name="Int. J. Syst. Evol. Microbiol.">
        <title>Jatrophihabitans telluris sp. nov., isolated from sediment soil of lava forest wetlands and the emended description of the genus Jatrophihabitans.</title>
        <authorList>
            <person name="Lee K.C."/>
            <person name="Suh M.K."/>
            <person name="Eom M.K."/>
            <person name="Kim K.K."/>
            <person name="Kim J.S."/>
            <person name="Kim D.S."/>
            <person name="Ko S.H."/>
            <person name="Shin Y.K."/>
            <person name="Lee J.S."/>
        </authorList>
    </citation>
    <scope>NUCLEOTIDE SEQUENCE</scope>
    <source>
        <strain evidence="2">N237</strain>
    </source>
</reference>
<feature type="region of interest" description="Disordered" evidence="1">
    <location>
        <begin position="205"/>
        <end position="245"/>
    </location>
</feature>
<feature type="compositionally biased region" description="Low complexity" evidence="1">
    <location>
        <begin position="205"/>
        <end position="219"/>
    </location>
</feature>
<organism evidence="2 3">
    <name type="scientific">Jatrophihabitans telluris</name>
    <dbReference type="NCBI Taxonomy" id="2038343"/>
    <lineage>
        <taxon>Bacteria</taxon>
        <taxon>Bacillati</taxon>
        <taxon>Actinomycetota</taxon>
        <taxon>Actinomycetes</taxon>
        <taxon>Jatrophihabitantales</taxon>
        <taxon>Jatrophihabitantaceae</taxon>
        <taxon>Jatrophihabitans</taxon>
    </lineage>
</organism>
<protein>
    <submittedName>
        <fullName evidence="2">Uncharacterized protein</fullName>
    </submittedName>
</protein>
<name>A0ABY4QVE7_9ACTN</name>
<proteinExistence type="predicted"/>
<dbReference type="EMBL" id="CP097332">
    <property type="protein sequence ID" value="UQX86851.1"/>
    <property type="molecule type" value="Genomic_DNA"/>
</dbReference>